<keyword evidence="8" id="KW-0521">NADP</keyword>
<evidence type="ECO:0000256" key="15">
    <source>
        <dbReference type="ARBA" id="ARBA00048407"/>
    </source>
</evidence>
<dbReference type="Gene3D" id="3.50.50.60">
    <property type="entry name" value="FAD/NAD(P)-binding domain"/>
    <property type="match status" value="1"/>
</dbReference>
<feature type="region of interest" description="Disordered" evidence="16">
    <location>
        <begin position="444"/>
        <end position="474"/>
    </location>
</feature>
<reference evidence="17 18" key="1">
    <citation type="submission" date="2024-03" db="EMBL/GenBank/DDBJ databases">
        <title>Draft genome sequence of Pseudonocardia nematodicida JCM 31783.</title>
        <authorList>
            <person name="Butdee W."/>
            <person name="Duangmal K."/>
        </authorList>
    </citation>
    <scope>NUCLEOTIDE SEQUENCE [LARGE SCALE GENOMIC DNA]</scope>
    <source>
        <strain evidence="17 18">JCM 31783</strain>
    </source>
</reference>
<evidence type="ECO:0000256" key="14">
    <source>
        <dbReference type="ARBA" id="ARBA00032738"/>
    </source>
</evidence>
<evidence type="ECO:0000256" key="10">
    <source>
        <dbReference type="ARBA" id="ARBA00023033"/>
    </source>
</evidence>
<dbReference type="Proteomes" id="UP001494902">
    <property type="component" value="Unassembled WGS sequence"/>
</dbReference>
<evidence type="ECO:0000256" key="13">
    <source>
        <dbReference type="ARBA" id="ARBA00032493"/>
    </source>
</evidence>
<evidence type="ECO:0000256" key="7">
    <source>
        <dbReference type="ARBA" id="ARBA00022827"/>
    </source>
</evidence>
<comment type="catalytic activity">
    <reaction evidence="15">
        <text>L-lysine + NADPH + O2 = N(6)-hydroxy-L-lysine + NADP(+) + H2O</text>
        <dbReference type="Rhea" id="RHEA:23228"/>
        <dbReference type="ChEBI" id="CHEBI:15377"/>
        <dbReference type="ChEBI" id="CHEBI:15379"/>
        <dbReference type="ChEBI" id="CHEBI:32551"/>
        <dbReference type="ChEBI" id="CHEBI:57783"/>
        <dbReference type="ChEBI" id="CHEBI:57820"/>
        <dbReference type="ChEBI" id="CHEBI:58349"/>
        <dbReference type="EC" id="1.14.13.59"/>
    </reaction>
</comment>
<organism evidence="17 18">
    <name type="scientific">Pseudonocardia nematodicida</name>
    <dbReference type="NCBI Taxonomy" id="1206997"/>
    <lineage>
        <taxon>Bacteria</taxon>
        <taxon>Bacillati</taxon>
        <taxon>Actinomycetota</taxon>
        <taxon>Actinomycetes</taxon>
        <taxon>Pseudonocardiales</taxon>
        <taxon>Pseudonocardiaceae</taxon>
        <taxon>Pseudonocardia</taxon>
    </lineage>
</organism>
<evidence type="ECO:0000256" key="2">
    <source>
        <dbReference type="ARBA" id="ARBA00004924"/>
    </source>
</evidence>
<name>A0ABV1KHZ2_9PSEU</name>
<keyword evidence="18" id="KW-1185">Reference proteome</keyword>
<comment type="similarity">
    <text evidence="3">Belongs to the lysine N(6)-hydroxylase/L-ornithine N(5)-oxygenase family.</text>
</comment>
<comment type="pathway">
    <text evidence="2">Siderophore biosynthesis.</text>
</comment>
<evidence type="ECO:0000313" key="18">
    <source>
        <dbReference type="Proteomes" id="UP001494902"/>
    </source>
</evidence>
<dbReference type="PANTHER" id="PTHR42802:SF1">
    <property type="entry name" value="L-ORNITHINE N(5)-MONOOXYGENASE"/>
    <property type="match status" value="1"/>
</dbReference>
<keyword evidence="6" id="KW-0285">Flavoprotein</keyword>
<evidence type="ECO:0000313" key="17">
    <source>
        <dbReference type="EMBL" id="MEQ3552963.1"/>
    </source>
</evidence>
<dbReference type="SUPFAM" id="SSF51905">
    <property type="entry name" value="FAD/NAD(P)-binding domain"/>
    <property type="match status" value="2"/>
</dbReference>
<dbReference type="Pfam" id="PF13434">
    <property type="entry name" value="Lys_Orn_oxgnase"/>
    <property type="match status" value="1"/>
</dbReference>
<evidence type="ECO:0000256" key="3">
    <source>
        <dbReference type="ARBA" id="ARBA00007588"/>
    </source>
</evidence>
<comment type="caution">
    <text evidence="17">The sequence shown here is derived from an EMBL/GenBank/DDBJ whole genome shotgun (WGS) entry which is preliminary data.</text>
</comment>
<dbReference type="EMBL" id="JBEDNQ010000009">
    <property type="protein sequence ID" value="MEQ3552963.1"/>
    <property type="molecule type" value="Genomic_DNA"/>
</dbReference>
<comment type="cofactor">
    <cofactor evidence="1">
        <name>FAD</name>
        <dbReference type="ChEBI" id="CHEBI:57692"/>
    </cofactor>
</comment>
<dbReference type="RefSeq" id="WP_349300033.1">
    <property type="nucleotide sequence ID" value="NZ_JBEDNQ010000009.1"/>
</dbReference>
<accession>A0ABV1KHZ2</accession>
<keyword evidence="10 17" id="KW-0503">Monooxygenase</keyword>
<keyword evidence="9" id="KW-0560">Oxidoreductase</keyword>
<evidence type="ECO:0000256" key="1">
    <source>
        <dbReference type="ARBA" id="ARBA00001974"/>
    </source>
</evidence>
<dbReference type="InterPro" id="IPR036188">
    <property type="entry name" value="FAD/NAD-bd_sf"/>
</dbReference>
<proteinExistence type="inferred from homology"/>
<dbReference type="EC" id="1.14.13.59" evidence="4"/>
<dbReference type="PANTHER" id="PTHR42802">
    <property type="entry name" value="MONOOXYGENASE"/>
    <property type="match status" value="1"/>
</dbReference>
<evidence type="ECO:0000256" key="8">
    <source>
        <dbReference type="ARBA" id="ARBA00022857"/>
    </source>
</evidence>
<evidence type="ECO:0000256" key="16">
    <source>
        <dbReference type="SAM" id="MobiDB-lite"/>
    </source>
</evidence>
<dbReference type="GO" id="GO:0004497">
    <property type="term" value="F:monooxygenase activity"/>
    <property type="evidence" value="ECO:0007669"/>
    <property type="project" value="UniProtKB-KW"/>
</dbReference>
<evidence type="ECO:0000256" key="4">
    <source>
        <dbReference type="ARBA" id="ARBA00013076"/>
    </source>
</evidence>
<evidence type="ECO:0000256" key="6">
    <source>
        <dbReference type="ARBA" id="ARBA00022630"/>
    </source>
</evidence>
<evidence type="ECO:0000256" key="5">
    <source>
        <dbReference type="ARBA" id="ARBA00016406"/>
    </source>
</evidence>
<gene>
    <name evidence="17" type="ORF">WIS52_21060</name>
</gene>
<evidence type="ECO:0000256" key="12">
    <source>
        <dbReference type="ARBA" id="ARBA00031158"/>
    </source>
</evidence>
<protein>
    <recommendedName>
        <fullName evidence="5">L-lysine N6-monooxygenase MbtG</fullName>
        <ecNumber evidence="4">1.14.13.59</ecNumber>
    </recommendedName>
    <alternativeName>
        <fullName evidence="14">Lysine 6-N-hydroxylase</fullName>
    </alternativeName>
    <alternativeName>
        <fullName evidence="13">Lysine N6-hydroxylase</fullName>
    </alternativeName>
    <alternativeName>
        <fullName evidence="11">Lysine-N-oxygenase</fullName>
    </alternativeName>
    <alternativeName>
        <fullName evidence="12">Mycobactin synthase protein G</fullName>
    </alternativeName>
</protein>
<keyword evidence="7" id="KW-0274">FAD</keyword>
<evidence type="ECO:0000256" key="9">
    <source>
        <dbReference type="ARBA" id="ARBA00023002"/>
    </source>
</evidence>
<evidence type="ECO:0000256" key="11">
    <source>
        <dbReference type="ARBA" id="ARBA00029939"/>
    </source>
</evidence>
<sequence>MAIPADGRPDDGRQFYDVVGVGFGPSNLGLAVALLEHNATVAAADRVTGCFMERQERFGWHRGMLLEDATMQVSYLKDLVTLRNPRSAFSFLSYLHDRERLADFINYGSSFPTRREFHDYLEWAASRVEGSAPEVLVEYGTDVLEILPVRDGDGPVELLDVTVRTGDGAIRRLRTRNVAVACGLSPALPRGIRTSTRIWHNRELLFRTRELEGTEPGRFAVIGAGQSAAETVEHLHRTFPTAEVHAVFARYGYSPADDSSFANRIFDPSAVDDFYTAPDGVKEMLLGYHANTNYSVVDPDLIEGLYRTHYHERVAGTERLKFRNVSRVADVVELDDQVEVAVESLLDGSREVLTADAVVYATGYRASDPLELLGGGLPEACGKDSAGRLDVLRDYRIGTTELADGTPVHAGIYVQGPTEHTHGITSSLLSNIAVRSGEIVGSLVGAEPDGTAGRAGASSPEAGHPDPLPAVRGH</sequence>
<dbReference type="InterPro" id="IPR025700">
    <property type="entry name" value="Lys/Orn_oxygenase"/>
</dbReference>